<proteinExistence type="predicted"/>
<name>A0A144RG41_ENTCL</name>
<evidence type="ECO:0000313" key="2">
    <source>
        <dbReference type="Proteomes" id="UP000076008"/>
    </source>
</evidence>
<dbReference type="AlphaFoldDB" id="A0A144RG41"/>
<dbReference type="Proteomes" id="UP000076008">
    <property type="component" value="Unassembled WGS sequence"/>
</dbReference>
<dbReference type="RefSeq" id="WP_063145299.1">
    <property type="nucleotide sequence ID" value="NZ_FJXR01000028.1"/>
</dbReference>
<evidence type="ECO:0000313" key="1">
    <source>
        <dbReference type="EMBL" id="CZW08046.1"/>
    </source>
</evidence>
<dbReference type="EMBL" id="FJXR01000028">
    <property type="protein sequence ID" value="CZW08046.1"/>
    <property type="molecule type" value="Genomic_DNA"/>
</dbReference>
<gene>
    <name evidence="1" type="ORF">SAMEA2273318_03955</name>
</gene>
<accession>A0A144RG41</accession>
<protein>
    <submittedName>
        <fullName evidence="1">Uncharacterized protein</fullName>
    </submittedName>
</protein>
<sequence>MRELKAGGMAVVISSGNMDEVGRVVTLVCAIKSGEFYKFPDGEKYALVTTTPEFVWVVEGDASVYTHAKKSSGGMSIFRAKSLMPIEGGDFSDEIHSEKENSHA</sequence>
<organism evidence="1 2">
    <name type="scientific">Enterobacter cloacae</name>
    <dbReference type="NCBI Taxonomy" id="550"/>
    <lineage>
        <taxon>Bacteria</taxon>
        <taxon>Pseudomonadati</taxon>
        <taxon>Pseudomonadota</taxon>
        <taxon>Gammaproteobacteria</taxon>
        <taxon>Enterobacterales</taxon>
        <taxon>Enterobacteriaceae</taxon>
        <taxon>Enterobacter</taxon>
        <taxon>Enterobacter cloacae complex</taxon>
    </lineage>
</organism>
<reference evidence="1 2" key="1">
    <citation type="submission" date="2016-03" db="EMBL/GenBank/DDBJ databases">
        <authorList>
            <consortium name="Pathogen Informatics"/>
        </authorList>
    </citation>
    <scope>NUCLEOTIDE SEQUENCE [LARGE SCALE GENOMIC DNA]</scope>
    <source>
        <strain evidence="2">e1252</strain>
    </source>
</reference>